<evidence type="ECO:0000256" key="1">
    <source>
        <dbReference type="ARBA" id="ARBA00022723"/>
    </source>
</evidence>
<protein>
    <recommendedName>
        <fullName evidence="3">Sulfatase N-terminal domain-containing protein</fullName>
    </recommendedName>
</protein>
<reference evidence="4" key="1">
    <citation type="submission" date="2018-05" db="EMBL/GenBank/DDBJ databases">
        <authorList>
            <person name="Lanie J.A."/>
            <person name="Ng W.-L."/>
            <person name="Kazmierczak K.M."/>
            <person name="Andrzejewski T.M."/>
            <person name="Davidsen T.M."/>
            <person name="Wayne K.J."/>
            <person name="Tettelin H."/>
            <person name="Glass J.I."/>
            <person name="Rusch D."/>
            <person name="Podicherti R."/>
            <person name="Tsui H.-C.T."/>
            <person name="Winkler M.E."/>
        </authorList>
    </citation>
    <scope>NUCLEOTIDE SEQUENCE</scope>
</reference>
<dbReference type="PANTHER" id="PTHR45953">
    <property type="entry name" value="IDURONATE 2-SULFATASE"/>
    <property type="match status" value="1"/>
</dbReference>
<keyword evidence="2" id="KW-0378">Hydrolase</keyword>
<proteinExistence type="predicted"/>
<evidence type="ECO:0000259" key="3">
    <source>
        <dbReference type="Pfam" id="PF00884"/>
    </source>
</evidence>
<accession>A0A382Y6L7</accession>
<dbReference type="Pfam" id="PF00884">
    <property type="entry name" value="Sulfatase"/>
    <property type="match status" value="1"/>
</dbReference>
<dbReference type="SUPFAM" id="SSF53649">
    <property type="entry name" value="Alkaline phosphatase-like"/>
    <property type="match status" value="1"/>
</dbReference>
<evidence type="ECO:0000313" key="4">
    <source>
        <dbReference type="EMBL" id="SVD78669.1"/>
    </source>
</evidence>
<name>A0A382Y6L7_9ZZZZ</name>
<gene>
    <name evidence="4" type="ORF">METZ01_LOCUS431523</name>
</gene>
<dbReference type="EMBL" id="UINC01173202">
    <property type="protein sequence ID" value="SVD78669.1"/>
    <property type="molecule type" value="Genomic_DNA"/>
</dbReference>
<evidence type="ECO:0000256" key="2">
    <source>
        <dbReference type="ARBA" id="ARBA00022801"/>
    </source>
</evidence>
<dbReference type="GO" id="GO:0005737">
    <property type="term" value="C:cytoplasm"/>
    <property type="evidence" value="ECO:0007669"/>
    <property type="project" value="TreeGrafter"/>
</dbReference>
<sequence>MKRITILTLSVLLFCNTASHSNAAKPQPGTKNEEPGTAATRPNVLFIAIDDLNDWTDMLKGNPQARTPHMDRLAAKGMVFKNAHCAAPACGPSRSAIMSGIRPSTSGNYINKSSLTHNPILNNSVLLPEFFGRNGYYVCGAGKLFHGYHFNNEVKGRGFDEY</sequence>
<feature type="non-terminal residue" evidence="4">
    <location>
        <position position="162"/>
    </location>
</feature>
<feature type="domain" description="Sulfatase N-terminal" evidence="3">
    <location>
        <begin position="42"/>
        <end position="161"/>
    </location>
</feature>
<dbReference type="AlphaFoldDB" id="A0A382Y6L7"/>
<organism evidence="4">
    <name type="scientific">marine metagenome</name>
    <dbReference type="NCBI Taxonomy" id="408172"/>
    <lineage>
        <taxon>unclassified sequences</taxon>
        <taxon>metagenomes</taxon>
        <taxon>ecological metagenomes</taxon>
    </lineage>
</organism>
<dbReference type="Gene3D" id="3.40.720.10">
    <property type="entry name" value="Alkaline Phosphatase, subunit A"/>
    <property type="match status" value="1"/>
</dbReference>
<dbReference type="InterPro" id="IPR017850">
    <property type="entry name" value="Alkaline_phosphatase_core_sf"/>
</dbReference>
<dbReference type="GO" id="GO:0046872">
    <property type="term" value="F:metal ion binding"/>
    <property type="evidence" value="ECO:0007669"/>
    <property type="project" value="UniProtKB-KW"/>
</dbReference>
<dbReference type="PANTHER" id="PTHR45953:SF1">
    <property type="entry name" value="IDURONATE 2-SULFATASE"/>
    <property type="match status" value="1"/>
</dbReference>
<keyword evidence="1" id="KW-0479">Metal-binding</keyword>
<dbReference type="GO" id="GO:0008484">
    <property type="term" value="F:sulfuric ester hydrolase activity"/>
    <property type="evidence" value="ECO:0007669"/>
    <property type="project" value="TreeGrafter"/>
</dbReference>
<dbReference type="InterPro" id="IPR000917">
    <property type="entry name" value="Sulfatase_N"/>
</dbReference>